<protein>
    <recommendedName>
        <fullName evidence="2">DUF4292 domain-containing protein</fullName>
    </recommendedName>
</protein>
<gene>
    <name evidence="1" type="ORF">MNBD_IGNAVI01-2872</name>
</gene>
<dbReference type="EMBL" id="UOGD01000310">
    <property type="protein sequence ID" value="VAX25783.1"/>
    <property type="molecule type" value="Genomic_DNA"/>
</dbReference>
<accession>A0A3B1CM45</accession>
<evidence type="ECO:0000313" key="1">
    <source>
        <dbReference type="EMBL" id="VAX25783.1"/>
    </source>
</evidence>
<organism evidence="1">
    <name type="scientific">hydrothermal vent metagenome</name>
    <dbReference type="NCBI Taxonomy" id="652676"/>
    <lineage>
        <taxon>unclassified sequences</taxon>
        <taxon>metagenomes</taxon>
        <taxon>ecological metagenomes</taxon>
    </lineage>
</organism>
<dbReference type="Pfam" id="PF14125">
    <property type="entry name" value="DUF4292"/>
    <property type="match status" value="1"/>
</dbReference>
<dbReference type="InterPro" id="IPR025634">
    <property type="entry name" value="DUF4292"/>
</dbReference>
<sequence>MIKRVLYYCSIVLLNVILITSCSTEKAVRNEKVMPADRLIRKLEGNRRTIKTFYGKGVLNIRSKSFKGKTSFEISVKKPDSIKISIYGPFGIDLAHGLVTKRSFLFYDVLKNRAYTGTNNDKVLKSIFKIDLTFNELIDAFAGAVNLTDKLRTEPDIYITEGDTYQLLYLDEKNNKKSRYEINKDDLAIINYSVSTMLNDELLEGDYSKFQEFEKVPIPFNSTITNKVKNESLRIEYRSVEVNEKIESLAIRLPSDVKIIKW</sequence>
<evidence type="ECO:0008006" key="2">
    <source>
        <dbReference type="Google" id="ProtNLM"/>
    </source>
</evidence>
<name>A0A3B1CM45_9ZZZZ</name>
<dbReference type="PROSITE" id="PS51257">
    <property type="entry name" value="PROKAR_LIPOPROTEIN"/>
    <property type="match status" value="1"/>
</dbReference>
<dbReference type="Gene3D" id="2.50.20.10">
    <property type="entry name" value="Lipoprotein localisation LolA/LolB/LppX"/>
    <property type="match status" value="1"/>
</dbReference>
<dbReference type="AlphaFoldDB" id="A0A3B1CM45"/>
<proteinExistence type="predicted"/>
<reference evidence="1" key="1">
    <citation type="submission" date="2018-06" db="EMBL/GenBank/DDBJ databases">
        <authorList>
            <person name="Zhirakovskaya E."/>
        </authorList>
    </citation>
    <scope>NUCLEOTIDE SEQUENCE</scope>
</reference>